<comment type="caution">
    <text evidence="2">The sequence shown here is derived from an EMBL/GenBank/DDBJ whole genome shotgun (WGS) entry which is preliminary data.</text>
</comment>
<keyword evidence="1" id="KW-0175">Coiled coil</keyword>
<gene>
    <name evidence="2" type="ORF">TrST_g12217</name>
</gene>
<keyword evidence="3" id="KW-1185">Reference proteome</keyword>
<dbReference type="AlphaFoldDB" id="A0A9W7EX59"/>
<reference evidence="3" key="1">
    <citation type="journal article" date="2023" name="Commun. Biol.">
        <title>Genome analysis of Parmales, the sister group of diatoms, reveals the evolutionary specialization of diatoms from phago-mixotrophs to photoautotrophs.</title>
        <authorList>
            <person name="Ban H."/>
            <person name="Sato S."/>
            <person name="Yoshikawa S."/>
            <person name="Yamada K."/>
            <person name="Nakamura Y."/>
            <person name="Ichinomiya M."/>
            <person name="Sato N."/>
            <person name="Blanc-Mathieu R."/>
            <person name="Endo H."/>
            <person name="Kuwata A."/>
            <person name="Ogata H."/>
        </authorList>
    </citation>
    <scope>NUCLEOTIDE SEQUENCE [LARGE SCALE GENOMIC DNA]</scope>
    <source>
        <strain evidence="3">NIES 3701</strain>
    </source>
</reference>
<name>A0A9W7EX59_9STRA</name>
<evidence type="ECO:0000313" key="2">
    <source>
        <dbReference type="EMBL" id="GMH95809.1"/>
    </source>
</evidence>
<evidence type="ECO:0000256" key="1">
    <source>
        <dbReference type="SAM" id="Coils"/>
    </source>
</evidence>
<dbReference type="OrthoDB" id="192399at2759"/>
<sequence>MAHLVPAGLEDVGAAYVPEVNPLYSADAEANYKAQRERVLAARETVEKLKNETVSNQVVTLHGKGNKVLEGHRIVPNADAVKYPNANWEARLANFHDYEALQARYADIKEEKRRLTAYSTSLQARLDDSNSALSTLSEKRRLLANAKDMSDFKVDLGLGSPGRDGWLAVPPPPKADPLARQVNALEMKFVNKEMAKSMRDLEDFAVAEEKKAIEAERRLKERKDKLATFPSKVVQNIEEVQRESIRLIDEKADLEQKRSDEKRMWAKVMSEARAELSKMRDVVDDSSDELLALRDDLKYWNMRLKIEKVKTDPVRSEVERLKSDLDAVASSEGMAGGWQSIVIKSAFIQGANMDLAGLASSTATKYSEIIDKLYLRRIPEVVRAHLHPSLMNVSMKDVRDACDGCGVWYDEEGFEESKVGEEDFYKIVTKLREMREP</sequence>
<proteinExistence type="predicted"/>
<evidence type="ECO:0000313" key="3">
    <source>
        <dbReference type="Proteomes" id="UP001165085"/>
    </source>
</evidence>
<organism evidence="2 3">
    <name type="scientific">Triparma strigata</name>
    <dbReference type="NCBI Taxonomy" id="1606541"/>
    <lineage>
        <taxon>Eukaryota</taxon>
        <taxon>Sar</taxon>
        <taxon>Stramenopiles</taxon>
        <taxon>Ochrophyta</taxon>
        <taxon>Bolidophyceae</taxon>
        <taxon>Parmales</taxon>
        <taxon>Triparmaceae</taxon>
        <taxon>Triparma</taxon>
    </lineage>
</organism>
<accession>A0A9W7EX59</accession>
<protein>
    <submittedName>
        <fullName evidence="2">Uncharacterized protein</fullName>
    </submittedName>
</protein>
<feature type="coiled-coil region" evidence="1">
    <location>
        <begin position="205"/>
        <end position="289"/>
    </location>
</feature>
<dbReference type="EMBL" id="BRXY01000450">
    <property type="protein sequence ID" value="GMH95809.1"/>
    <property type="molecule type" value="Genomic_DNA"/>
</dbReference>
<dbReference type="Proteomes" id="UP001165085">
    <property type="component" value="Unassembled WGS sequence"/>
</dbReference>